<keyword evidence="3" id="KW-1185">Reference proteome</keyword>
<name>A0A9D4FWR9_DREPO</name>
<feature type="compositionally biased region" description="Acidic residues" evidence="1">
    <location>
        <begin position="35"/>
        <end position="54"/>
    </location>
</feature>
<accession>A0A9D4FWR9</accession>
<dbReference type="AlphaFoldDB" id="A0A9D4FWR9"/>
<evidence type="ECO:0000313" key="3">
    <source>
        <dbReference type="Proteomes" id="UP000828390"/>
    </source>
</evidence>
<evidence type="ECO:0000313" key="2">
    <source>
        <dbReference type="EMBL" id="KAH3805019.1"/>
    </source>
</evidence>
<organism evidence="2 3">
    <name type="scientific">Dreissena polymorpha</name>
    <name type="common">Zebra mussel</name>
    <name type="synonym">Mytilus polymorpha</name>
    <dbReference type="NCBI Taxonomy" id="45954"/>
    <lineage>
        <taxon>Eukaryota</taxon>
        <taxon>Metazoa</taxon>
        <taxon>Spiralia</taxon>
        <taxon>Lophotrochozoa</taxon>
        <taxon>Mollusca</taxon>
        <taxon>Bivalvia</taxon>
        <taxon>Autobranchia</taxon>
        <taxon>Heteroconchia</taxon>
        <taxon>Euheterodonta</taxon>
        <taxon>Imparidentia</taxon>
        <taxon>Neoheterodontei</taxon>
        <taxon>Myida</taxon>
        <taxon>Dreissenoidea</taxon>
        <taxon>Dreissenidae</taxon>
        <taxon>Dreissena</taxon>
    </lineage>
</organism>
<sequence length="61" mass="6931">MTDVGLEPTCFKSESSDAEHLEKEDEMNDAYIADDAGDDPDWEPEDDSDVEYASDDEKNIW</sequence>
<proteinExistence type="predicted"/>
<reference evidence="2" key="1">
    <citation type="journal article" date="2019" name="bioRxiv">
        <title>The Genome of the Zebra Mussel, Dreissena polymorpha: A Resource for Invasive Species Research.</title>
        <authorList>
            <person name="McCartney M.A."/>
            <person name="Auch B."/>
            <person name="Kono T."/>
            <person name="Mallez S."/>
            <person name="Zhang Y."/>
            <person name="Obille A."/>
            <person name="Becker A."/>
            <person name="Abrahante J.E."/>
            <person name="Garbe J."/>
            <person name="Badalamenti J.P."/>
            <person name="Herman A."/>
            <person name="Mangelson H."/>
            <person name="Liachko I."/>
            <person name="Sullivan S."/>
            <person name="Sone E.D."/>
            <person name="Koren S."/>
            <person name="Silverstein K.A.T."/>
            <person name="Beckman K.B."/>
            <person name="Gohl D.M."/>
        </authorList>
    </citation>
    <scope>NUCLEOTIDE SEQUENCE</scope>
    <source>
        <strain evidence="2">Duluth1</strain>
        <tissue evidence="2">Whole animal</tissue>
    </source>
</reference>
<dbReference type="Proteomes" id="UP000828390">
    <property type="component" value="Unassembled WGS sequence"/>
</dbReference>
<reference evidence="2" key="2">
    <citation type="submission" date="2020-11" db="EMBL/GenBank/DDBJ databases">
        <authorList>
            <person name="McCartney M.A."/>
            <person name="Auch B."/>
            <person name="Kono T."/>
            <person name="Mallez S."/>
            <person name="Becker A."/>
            <person name="Gohl D.M."/>
            <person name="Silverstein K.A.T."/>
            <person name="Koren S."/>
            <person name="Bechman K.B."/>
            <person name="Herman A."/>
            <person name="Abrahante J.E."/>
            <person name="Garbe J."/>
        </authorList>
    </citation>
    <scope>NUCLEOTIDE SEQUENCE</scope>
    <source>
        <strain evidence="2">Duluth1</strain>
        <tissue evidence="2">Whole animal</tissue>
    </source>
</reference>
<evidence type="ECO:0000256" key="1">
    <source>
        <dbReference type="SAM" id="MobiDB-lite"/>
    </source>
</evidence>
<feature type="compositionally biased region" description="Basic and acidic residues" evidence="1">
    <location>
        <begin position="14"/>
        <end position="23"/>
    </location>
</feature>
<dbReference type="EMBL" id="JAIWYP010000006">
    <property type="protein sequence ID" value="KAH3805019.1"/>
    <property type="molecule type" value="Genomic_DNA"/>
</dbReference>
<gene>
    <name evidence="2" type="ORF">DPMN_133311</name>
</gene>
<comment type="caution">
    <text evidence="2">The sequence shown here is derived from an EMBL/GenBank/DDBJ whole genome shotgun (WGS) entry which is preliminary data.</text>
</comment>
<feature type="region of interest" description="Disordered" evidence="1">
    <location>
        <begin position="1"/>
        <end position="61"/>
    </location>
</feature>
<protein>
    <submittedName>
        <fullName evidence="2">Uncharacterized protein</fullName>
    </submittedName>
</protein>